<dbReference type="Proteomes" id="UP001163846">
    <property type="component" value="Unassembled WGS sequence"/>
</dbReference>
<evidence type="ECO:0000256" key="2">
    <source>
        <dbReference type="SAM" id="SignalP"/>
    </source>
</evidence>
<name>A0AA38UGK7_9AGAR</name>
<sequence length="276" mass="30170">MTRLILLPSLALGILFAVLAASVSPEVLAAPSSLNRLPLGRDSDSALGDSESFDPQPGVDGSTLSVDAVGLARDGHWQGPDHDVPVPVPAGSPTSTGAGAGGSHSRGVDITLRTRNWLDYDDKSFHDPFLIWQVCTGRVTPQDSYSPKFTIQYLRTLSEPLSTDEPHHARGSFPFLNEQKRRDELAKFCSRHEARISQSLNVACTLFMREPLAATMEDDMEVRDEAYSKILSIHDLAERCRDLRLVAAPKPSSTSCSVFSTIRRCLKPSSRSRPTL</sequence>
<protein>
    <submittedName>
        <fullName evidence="3">Uncharacterized protein</fullName>
    </submittedName>
</protein>
<accession>A0AA38UGK7</accession>
<feature type="chain" id="PRO_5041275093" evidence="2">
    <location>
        <begin position="21"/>
        <end position="276"/>
    </location>
</feature>
<keyword evidence="4" id="KW-1185">Reference proteome</keyword>
<evidence type="ECO:0000256" key="1">
    <source>
        <dbReference type="SAM" id="MobiDB-lite"/>
    </source>
</evidence>
<evidence type="ECO:0000313" key="4">
    <source>
        <dbReference type="Proteomes" id="UP001163846"/>
    </source>
</evidence>
<dbReference type="EMBL" id="MU806247">
    <property type="protein sequence ID" value="KAJ3837422.1"/>
    <property type="molecule type" value="Genomic_DNA"/>
</dbReference>
<organism evidence="3 4">
    <name type="scientific">Lentinula raphanica</name>
    <dbReference type="NCBI Taxonomy" id="153919"/>
    <lineage>
        <taxon>Eukaryota</taxon>
        <taxon>Fungi</taxon>
        <taxon>Dikarya</taxon>
        <taxon>Basidiomycota</taxon>
        <taxon>Agaricomycotina</taxon>
        <taxon>Agaricomycetes</taxon>
        <taxon>Agaricomycetidae</taxon>
        <taxon>Agaricales</taxon>
        <taxon>Marasmiineae</taxon>
        <taxon>Omphalotaceae</taxon>
        <taxon>Lentinula</taxon>
    </lineage>
</organism>
<reference evidence="3" key="1">
    <citation type="submission" date="2022-08" db="EMBL/GenBank/DDBJ databases">
        <authorList>
            <consortium name="DOE Joint Genome Institute"/>
            <person name="Min B."/>
            <person name="Riley R."/>
            <person name="Sierra-Patev S."/>
            <person name="Naranjo-Ortiz M."/>
            <person name="Looney B."/>
            <person name="Konkel Z."/>
            <person name="Slot J.C."/>
            <person name="Sakamoto Y."/>
            <person name="Steenwyk J.L."/>
            <person name="Rokas A."/>
            <person name="Carro J."/>
            <person name="Camarero S."/>
            <person name="Ferreira P."/>
            <person name="Molpeceres G."/>
            <person name="Ruiz-Duenas F.J."/>
            <person name="Serrano A."/>
            <person name="Henrissat B."/>
            <person name="Drula E."/>
            <person name="Hughes K.W."/>
            <person name="Mata J.L."/>
            <person name="Ishikawa N.K."/>
            <person name="Vargas-Isla R."/>
            <person name="Ushijima S."/>
            <person name="Smith C.A."/>
            <person name="Ahrendt S."/>
            <person name="Andreopoulos W."/>
            <person name="He G."/>
            <person name="Labutti K."/>
            <person name="Lipzen A."/>
            <person name="Ng V."/>
            <person name="Sandor L."/>
            <person name="Barry K."/>
            <person name="Martinez A.T."/>
            <person name="Xiao Y."/>
            <person name="Gibbons J.G."/>
            <person name="Terashima K."/>
            <person name="Hibbett D.S."/>
            <person name="Grigoriev I.V."/>
        </authorList>
    </citation>
    <scope>NUCLEOTIDE SEQUENCE</scope>
    <source>
        <strain evidence="3">TFB9207</strain>
    </source>
</reference>
<dbReference type="AlphaFoldDB" id="A0AA38UGK7"/>
<feature type="signal peptide" evidence="2">
    <location>
        <begin position="1"/>
        <end position="20"/>
    </location>
</feature>
<feature type="region of interest" description="Disordered" evidence="1">
    <location>
        <begin position="39"/>
        <end position="61"/>
    </location>
</feature>
<proteinExistence type="predicted"/>
<evidence type="ECO:0000313" key="3">
    <source>
        <dbReference type="EMBL" id="KAJ3837422.1"/>
    </source>
</evidence>
<feature type="compositionally biased region" description="Basic and acidic residues" evidence="1">
    <location>
        <begin position="75"/>
        <end position="84"/>
    </location>
</feature>
<comment type="caution">
    <text evidence="3">The sequence shown here is derived from an EMBL/GenBank/DDBJ whole genome shotgun (WGS) entry which is preliminary data.</text>
</comment>
<feature type="region of interest" description="Disordered" evidence="1">
    <location>
        <begin position="75"/>
        <end position="106"/>
    </location>
</feature>
<gene>
    <name evidence="3" type="ORF">F5878DRAFT_686105</name>
</gene>
<keyword evidence="2" id="KW-0732">Signal</keyword>